<dbReference type="PANTHER" id="PTHR11848:SF310">
    <property type="entry name" value="PROTEIN 60A-RELATED"/>
    <property type="match status" value="1"/>
</dbReference>
<evidence type="ECO:0000256" key="9">
    <source>
        <dbReference type="RuleBase" id="RU000354"/>
    </source>
</evidence>
<organism evidence="14">
    <name type="scientific">Soboliphyme baturini</name>
    <dbReference type="NCBI Taxonomy" id="241478"/>
    <lineage>
        <taxon>Eukaryota</taxon>
        <taxon>Metazoa</taxon>
        <taxon>Ecdysozoa</taxon>
        <taxon>Nematoda</taxon>
        <taxon>Enoplea</taxon>
        <taxon>Dorylaimia</taxon>
        <taxon>Dioctophymatida</taxon>
        <taxon>Dioctophymatoidea</taxon>
        <taxon>Soboliphymatidae</taxon>
        <taxon>Soboliphyme</taxon>
    </lineage>
</organism>
<dbReference type="SMART" id="SM00204">
    <property type="entry name" value="TGFB"/>
    <property type="match status" value="1"/>
</dbReference>
<evidence type="ECO:0000313" key="14">
    <source>
        <dbReference type="WBParaSite" id="SBAD_0000462201-mRNA-1"/>
    </source>
</evidence>
<evidence type="ECO:0000313" key="12">
    <source>
        <dbReference type="EMBL" id="VDP04341.1"/>
    </source>
</evidence>
<keyword evidence="8" id="KW-0325">Glycoprotein</keyword>
<keyword evidence="6 9" id="KW-0339">Growth factor</keyword>
<accession>A0A183ILD5</accession>
<dbReference type="PRINTS" id="PR00669">
    <property type="entry name" value="INHIBINA"/>
</dbReference>
<keyword evidence="5 10" id="KW-0732">Signal</keyword>
<dbReference type="GO" id="GO:0008083">
    <property type="term" value="F:growth factor activity"/>
    <property type="evidence" value="ECO:0007669"/>
    <property type="project" value="UniProtKB-KW"/>
</dbReference>
<dbReference type="InterPro" id="IPR001839">
    <property type="entry name" value="TGF-b_C"/>
</dbReference>
<dbReference type="Gene3D" id="2.10.90.10">
    <property type="entry name" value="Cystine-knot cytokines"/>
    <property type="match status" value="1"/>
</dbReference>
<dbReference type="Pfam" id="PF00019">
    <property type="entry name" value="TGF_beta"/>
    <property type="match status" value="1"/>
</dbReference>
<dbReference type="OrthoDB" id="2187at2759"/>
<evidence type="ECO:0000259" key="11">
    <source>
        <dbReference type="PROSITE" id="PS51362"/>
    </source>
</evidence>
<dbReference type="Proteomes" id="UP000270296">
    <property type="component" value="Unassembled WGS sequence"/>
</dbReference>
<dbReference type="PANTHER" id="PTHR11848">
    <property type="entry name" value="TGF-BETA FAMILY"/>
    <property type="match status" value="1"/>
</dbReference>
<evidence type="ECO:0000256" key="6">
    <source>
        <dbReference type="ARBA" id="ARBA00023030"/>
    </source>
</evidence>
<evidence type="ECO:0000256" key="10">
    <source>
        <dbReference type="SAM" id="SignalP"/>
    </source>
</evidence>
<dbReference type="WBParaSite" id="SBAD_0000462201-mRNA-1">
    <property type="protein sequence ID" value="SBAD_0000462201-mRNA-1"/>
    <property type="gene ID" value="SBAD_0000462201"/>
</dbReference>
<evidence type="ECO:0000256" key="7">
    <source>
        <dbReference type="ARBA" id="ARBA00023157"/>
    </source>
</evidence>
<dbReference type="InterPro" id="IPR029034">
    <property type="entry name" value="Cystine-knot_cytokine"/>
</dbReference>
<protein>
    <submittedName>
        <fullName evidence="14">TGF_BETA_2 domain-containing protein</fullName>
    </submittedName>
</protein>
<comment type="similarity">
    <text evidence="2 9">Belongs to the TGF-beta family.</text>
</comment>
<dbReference type="GO" id="GO:0032502">
    <property type="term" value="P:developmental process"/>
    <property type="evidence" value="ECO:0007669"/>
    <property type="project" value="UniProtKB-ARBA"/>
</dbReference>
<reference evidence="14" key="1">
    <citation type="submission" date="2016-06" db="UniProtKB">
        <authorList>
            <consortium name="WormBaseParasite"/>
        </authorList>
    </citation>
    <scope>IDENTIFICATION</scope>
</reference>
<keyword evidence="3" id="KW-0202">Cytokine</keyword>
<dbReference type="GO" id="GO:0005615">
    <property type="term" value="C:extracellular space"/>
    <property type="evidence" value="ECO:0007669"/>
    <property type="project" value="UniProtKB-KW"/>
</dbReference>
<name>A0A183ILD5_9BILA</name>
<evidence type="ECO:0000256" key="8">
    <source>
        <dbReference type="ARBA" id="ARBA00023180"/>
    </source>
</evidence>
<dbReference type="FunFam" id="2.10.90.10:FF:000003">
    <property type="entry name" value="Bone morphogenetic protein 5"/>
    <property type="match status" value="1"/>
</dbReference>
<dbReference type="InterPro" id="IPR017948">
    <property type="entry name" value="TGFb_CS"/>
</dbReference>
<reference evidence="12 13" key="2">
    <citation type="submission" date="2018-11" db="EMBL/GenBank/DDBJ databases">
        <authorList>
            <consortium name="Pathogen Informatics"/>
        </authorList>
    </citation>
    <scope>NUCLEOTIDE SEQUENCE [LARGE SCALE GENOMIC DNA]</scope>
</reference>
<keyword evidence="13" id="KW-1185">Reference proteome</keyword>
<evidence type="ECO:0000256" key="1">
    <source>
        <dbReference type="ARBA" id="ARBA00004613"/>
    </source>
</evidence>
<evidence type="ECO:0000256" key="3">
    <source>
        <dbReference type="ARBA" id="ARBA00022514"/>
    </source>
</evidence>
<dbReference type="Pfam" id="PF00688">
    <property type="entry name" value="TGFb_propeptide"/>
    <property type="match status" value="1"/>
</dbReference>
<dbReference type="PROSITE" id="PS51362">
    <property type="entry name" value="TGF_BETA_2"/>
    <property type="match status" value="1"/>
</dbReference>
<feature type="chain" id="PRO_5043140168" evidence="10">
    <location>
        <begin position="17"/>
        <end position="434"/>
    </location>
</feature>
<dbReference type="EMBL" id="UZAM01008314">
    <property type="protein sequence ID" value="VDP04341.1"/>
    <property type="molecule type" value="Genomic_DNA"/>
</dbReference>
<dbReference type="PROSITE" id="PS00250">
    <property type="entry name" value="TGF_BETA_1"/>
    <property type="match status" value="1"/>
</dbReference>
<evidence type="ECO:0000256" key="5">
    <source>
        <dbReference type="ARBA" id="ARBA00022729"/>
    </source>
</evidence>
<evidence type="ECO:0000256" key="2">
    <source>
        <dbReference type="ARBA" id="ARBA00006656"/>
    </source>
</evidence>
<evidence type="ECO:0000256" key="4">
    <source>
        <dbReference type="ARBA" id="ARBA00022525"/>
    </source>
</evidence>
<proteinExistence type="inferred from homology"/>
<feature type="domain" description="TGF-beta family profile" evidence="11">
    <location>
        <begin position="300"/>
        <end position="434"/>
    </location>
</feature>
<dbReference type="CDD" id="cd13761">
    <property type="entry name" value="TGF_beta_BMP5_like"/>
    <property type="match status" value="1"/>
</dbReference>
<evidence type="ECO:0000313" key="13">
    <source>
        <dbReference type="Proteomes" id="UP000270296"/>
    </source>
</evidence>
<gene>
    <name evidence="12" type="ORF">SBAD_LOCUS4431</name>
</gene>
<dbReference type="InterPro" id="IPR015615">
    <property type="entry name" value="TGF-beta-rel"/>
</dbReference>
<keyword evidence="7" id="KW-1015">Disulfide bond</keyword>
<comment type="subcellular location">
    <subcellularLocation>
        <location evidence="1">Secreted</location>
    </subcellularLocation>
</comment>
<dbReference type="GO" id="GO:0005125">
    <property type="term" value="F:cytokine activity"/>
    <property type="evidence" value="ECO:0007669"/>
    <property type="project" value="UniProtKB-KW"/>
</dbReference>
<dbReference type="InterPro" id="IPR001111">
    <property type="entry name" value="TGF-b_propeptide"/>
</dbReference>
<keyword evidence="4" id="KW-0964">Secreted</keyword>
<dbReference type="AlphaFoldDB" id="A0A183ILD5"/>
<dbReference type="SUPFAM" id="SSF57501">
    <property type="entry name" value="Cystine-knot cytokines"/>
    <property type="match status" value="1"/>
</dbReference>
<sequence length="434" mass="50185">MSLHPLVCCFFGLTLASNAGWYEKSTVFYADDGARQNTVAFPLHRRKERLQFQYEILHLLGLEKPPHPKKFPFENLPGYMLALYRALQSDEEDDTIDRDFFLTYPQRFAKLNEFKVVYPTRDLFDWSAADTIMSFMDQRHKRKSHAAVDKFVDHYYFDVSGIHADYRLIGAELRVFYNLTVIGRLFADRLLSVHVYMIKKFEKTNQLELIASSSLANDRNGWILLNVTSMLDFWMRHGAQNVGMLLNIVDKNGKVRTFEAAVYFMPNVDLGRRWSPNDLGVSECFMVGYFAADKMTATRRVKRSHAPSGIEYSNDMDWSNVVGFDMKWTRSMCQKRTLYVSFRDLGWQDWIIAPDGYAAYYCFGECSFPLNAHMNATNHAIVQTLAHLMNPDRVPKPYCAPTKLSSISVLYFDDSSNVVLKKYNNMVVKSCGCH</sequence>
<dbReference type="Gene3D" id="2.60.120.970">
    <property type="match status" value="1"/>
</dbReference>
<feature type="signal peptide" evidence="10">
    <location>
        <begin position="1"/>
        <end position="16"/>
    </location>
</feature>